<dbReference type="EMBL" id="GL945446">
    <property type="protein sequence ID" value="EGO18832.1"/>
    <property type="molecule type" value="Genomic_DNA"/>
</dbReference>
<dbReference type="GeneID" id="18813003"/>
<dbReference type="KEGG" id="sla:SERLADRAFT_412047"/>
<reference evidence="1" key="1">
    <citation type="submission" date="2011-04" db="EMBL/GenBank/DDBJ databases">
        <title>Evolution of plant cell wall degrading machinery underlies the functional diversity of forest fungi.</title>
        <authorList>
            <consortium name="US DOE Joint Genome Institute (JGI-PGF)"/>
            <person name="Eastwood D.C."/>
            <person name="Floudas D."/>
            <person name="Binder M."/>
            <person name="Majcherczyk A."/>
            <person name="Schneider P."/>
            <person name="Aerts A."/>
            <person name="Asiegbu F.O."/>
            <person name="Baker S.E."/>
            <person name="Barry K."/>
            <person name="Bendiksby M."/>
            <person name="Blumentritt M."/>
            <person name="Coutinho P.M."/>
            <person name="Cullen D."/>
            <person name="Cullen D."/>
            <person name="Gathman A."/>
            <person name="Goodell B."/>
            <person name="Henrissat B."/>
            <person name="Ihrmark K."/>
            <person name="Kauserud H."/>
            <person name="Kohler A."/>
            <person name="LaButti K."/>
            <person name="Lapidus A."/>
            <person name="Lavin J.L."/>
            <person name="Lee Y.-H."/>
            <person name="Lindquist E."/>
            <person name="Lilly W."/>
            <person name="Lucas S."/>
            <person name="Morin E."/>
            <person name="Murat C."/>
            <person name="Oguiza J.A."/>
            <person name="Park J."/>
            <person name="Pisabarro A.G."/>
            <person name="Riley R."/>
            <person name="Rosling A."/>
            <person name="Salamov A."/>
            <person name="Schmidt O."/>
            <person name="Schmutz J."/>
            <person name="Skrede I."/>
            <person name="Stenlid J."/>
            <person name="Wiebenga A."/>
            <person name="Xie X."/>
            <person name="Kues U."/>
            <person name="Hibbett D.S."/>
            <person name="Hoffmeister D."/>
            <person name="Hogberg N."/>
            <person name="Martin F."/>
            <person name="Grigoriev I.V."/>
            <person name="Watkinson S.C."/>
        </authorList>
    </citation>
    <scope>NUCLEOTIDE SEQUENCE</scope>
    <source>
        <strain evidence="1">S7.9</strain>
    </source>
</reference>
<name>F8PDL1_SERL9</name>
<dbReference type="HOGENOM" id="CLU_1518743_0_0_1"/>
<dbReference type="RefSeq" id="XP_007324485.1">
    <property type="nucleotide sequence ID" value="XM_007324423.1"/>
</dbReference>
<evidence type="ECO:0000313" key="1">
    <source>
        <dbReference type="EMBL" id="EGO18832.1"/>
    </source>
</evidence>
<proteinExistence type="predicted"/>
<accession>F8PDL1</accession>
<dbReference type="Proteomes" id="UP000008064">
    <property type="component" value="Unassembled WGS sequence"/>
</dbReference>
<protein>
    <submittedName>
        <fullName evidence="1">Uncharacterized protein</fullName>
    </submittedName>
</protein>
<organism>
    <name type="scientific">Serpula lacrymans var. lacrymans (strain S7.9)</name>
    <name type="common">Dry rot fungus</name>
    <dbReference type="NCBI Taxonomy" id="578457"/>
    <lineage>
        <taxon>Eukaryota</taxon>
        <taxon>Fungi</taxon>
        <taxon>Dikarya</taxon>
        <taxon>Basidiomycota</taxon>
        <taxon>Agaricomycotina</taxon>
        <taxon>Agaricomycetes</taxon>
        <taxon>Agaricomycetidae</taxon>
        <taxon>Boletales</taxon>
        <taxon>Coniophorineae</taxon>
        <taxon>Serpulaceae</taxon>
        <taxon>Serpula</taxon>
    </lineage>
</organism>
<sequence length="198" mass="22606">MASIEEVLQISKRMHRTLPSRAPLIINHYWKAPPTVFQALYFGTNCLRPTFVDVSTTELFHSNVSPSAVIYEPYLVPNANYVDMEDDEFRGRSDNEEESEVATTPIAAQDCTCFEIVTWTYQHFPDIPSIMLANPIENKLVNKIIQTPICQQHTWYGGVLLVKHSQWQPDHITYANAEDIALFRVLLANAIVNGEMHQ</sequence>
<dbReference type="AlphaFoldDB" id="F8PDL1"/>
<gene>
    <name evidence="1" type="ORF">SERLADRAFT_412047</name>
</gene>